<organism evidence="1 2">
    <name type="scientific">Delftia lacustris</name>
    <dbReference type="NCBI Taxonomy" id="558537"/>
    <lineage>
        <taxon>Bacteria</taxon>
        <taxon>Pseudomonadati</taxon>
        <taxon>Pseudomonadota</taxon>
        <taxon>Betaproteobacteria</taxon>
        <taxon>Burkholderiales</taxon>
        <taxon>Comamonadaceae</taxon>
        <taxon>Delftia</taxon>
    </lineage>
</organism>
<proteinExistence type="predicted"/>
<gene>
    <name evidence="1" type="ORF">I6G47_05970</name>
</gene>
<sequence>MHKKISVGEPLRDYVSAVKNVTEWGRCKKAGIARLQASGRADLQAAKLTVQDLMGYTKKQRTEDEAGPPPCSMTWCGCARSSCMLRPRAALMRRCRCWTAPGSSVLRTQVPAYAAGLQAWPTRLP</sequence>
<dbReference type="Proteomes" id="UP000595064">
    <property type="component" value="Chromosome"/>
</dbReference>
<keyword evidence="2" id="KW-1185">Reference proteome</keyword>
<dbReference type="KEGG" id="dla:I6G47_05970"/>
<dbReference type="EMBL" id="CP065748">
    <property type="protein sequence ID" value="QPS82623.1"/>
    <property type="molecule type" value="Genomic_DNA"/>
</dbReference>
<dbReference type="RefSeq" id="WP_155524721.1">
    <property type="nucleotide sequence ID" value="NZ_CP065748.1"/>
</dbReference>
<accession>A0A7T2YX61</accession>
<reference evidence="1 2" key="1">
    <citation type="submission" date="2020-12" db="EMBL/GenBank/DDBJ databases">
        <title>FDA dAtabase for Regulatory Grade micrObial Sequences (FDA-ARGOS): Supporting development and validation of Infectious Disease Dx tests.</title>
        <authorList>
            <person name="Sproer C."/>
            <person name="Gronow S."/>
            <person name="Severitt S."/>
            <person name="Schroder I."/>
            <person name="Tallon L."/>
            <person name="Sadzewicz L."/>
            <person name="Zhao X."/>
            <person name="Boylan J."/>
            <person name="Ott S."/>
            <person name="Bowen H."/>
            <person name="Vavikolanu K."/>
            <person name="Mehta A."/>
            <person name="Aluvathingal J."/>
            <person name="Nadendla S."/>
            <person name="Lowell S."/>
            <person name="Myers T."/>
            <person name="Yan Y."/>
            <person name="Sichtig H."/>
        </authorList>
    </citation>
    <scope>NUCLEOTIDE SEQUENCE [LARGE SCALE GENOMIC DNA]</scope>
    <source>
        <strain evidence="1 2">FDAARGOS_890</strain>
    </source>
</reference>
<protein>
    <submittedName>
        <fullName evidence="1">Uncharacterized protein</fullName>
    </submittedName>
</protein>
<evidence type="ECO:0000313" key="1">
    <source>
        <dbReference type="EMBL" id="QPS82623.1"/>
    </source>
</evidence>
<dbReference type="AlphaFoldDB" id="A0A7T2YX61"/>
<evidence type="ECO:0000313" key="2">
    <source>
        <dbReference type="Proteomes" id="UP000595064"/>
    </source>
</evidence>
<name>A0A7T2YX61_9BURK</name>